<dbReference type="InterPro" id="IPR002123">
    <property type="entry name" value="Plipid/glycerol_acylTrfase"/>
</dbReference>
<organism evidence="5 6">
    <name type="scientific">Sediminibacterium roseum</name>
    <dbReference type="NCBI Taxonomy" id="1978412"/>
    <lineage>
        <taxon>Bacteria</taxon>
        <taxon>Pseudomonadati</taxon>
        <taxon>Bacteroidota</taxon>
        <taxon>Chitinophagia</taxon>
        <taxon>Chitinophagales</taxon>
        <taxon>Chitinophagaceae</taxon>
        <taxon>Sediminibacterium</taxon>
    </lineage>
</organism>
<dbReference type="Proteomes" id="UP000753802">
    <property type="component" value="Unassembled WGS sequence"/>
</dbReference>
<dbReference type="GO" id="GO:0016746">
    <property type="term" value="F:acyltransferase activity"/>
    <property type="evidence" value="ECO:0007669"/>
    <property type="project" value="UniProtKB-KW"/>
</dbReference>
<protein>
    <submittedName>
        <fullName evidence="5">Acyltransferase</fullName>
    </submittedName>
</protein>
<accession>A0ABX0A3F7</accession>
<evidence type="ECO:0000259" key="4">
    <source>
        <dbReference type="SMART" id="SM00563"/>
    </source>
</evidence>
<keyword evidence="2" id="KW-0808">Transferase</keyword>
<comment type="pathway">
    <text evidence="1">Lipid metabolism.</text>
</comment>
<dbReference type="PANTHER" id="PTHR10434">
    <property type="entry name" value="1-ACYL-SN-GLYCEROL-3-PHOSPHATE ACYLTRANSFERASE"/>
    <property type="match status" value="1"/>
</dbReference>
<keyword evidence="6" id="KW-1185">Reference proteome</keyword>
<dbReference type="RefSeq" id="WP_161820216.1">
    <property type="nucleotide sequence ID" value="NZ_JAACJS010000015.1"/>
</dbReference>
<dbReference type="Pfam" id="PF01553">
    <property type="entry name" value="Acyltransferase"/>
    <property type="match status" value="1"/>
</dbReference>
<evidence type="ECO:0000256" key="3">
    <source>
        <dbReference type="ARBA" id="ARBA00023315"/>
    </source>
</evidence>
<evidence type="ECO:0000313" key="5">
    <source>
        <dbReference type="EMBL" id="NCI51953.1"/>
    </source>
</evidence>
<keyword evidence="3 5" id="KW-0012">Acyltransferase</keyword>
<name>A0ABX0A3F7_9BACT</name>
<comment type="caution">
    <text evidence="5">The sequence shown here is derived from an EMBL/GenBank/DDBJ whole genome shotgun (WGS) entry which is preliminary data.</text>
</comment>
<dbReference type="PANTHER" id="PTHR10434:SF9">
    <property type="entry name" value="PHOSPHOLIPID_GLYCEROL ACYLTRANSFERASE DOMAIN-CONTAINING PROTEIN"/>
    <property type="match status" value="1"/>
</dbReference>
<dbReference type="SUPFAM" id="SSF69593">
    <property type="entry name" value="Glycerol-3-phosphate (1)-acyltransferase"/>
    <property type="match status" value="1"/>
</dbReference>
<gene>
    <name evidence="5" type="ORF">GWC95_18660</name>
</gene>
<dbReference type="SMART" id="SM00563">
    <property type="entry name" value="PlsC"/>
    <property type="match status" value="1"/>
</dbReference>
<evidence type="ECO:0000256" key="1">
    <source>
        <dbReference type="ARBA" id="ARBA00005189"/>
    </source>
</evidence>
<evidence type="ECO:0000313" key="6">
    <source>
        <dbReference type="Proteomes" id="UP000753802"/>
    </source>
</evidence>
<evidence type="ECO:0000256" key="2">
    <source>
        <dbReference type="ARBA" id="ARBA00022679"/>
    </source>
</evidence>
<dbReference type="EMBL" id="JAACJS010000015">
    <property type="protein sequence ID" value="NCI51953.1"/>
    <property type="molecule type" value="Genomic_DNA"/>
</dbReference>
<reference evidence="5 6" key="1">
    <citation type="submission" date="2020-01" db="EMBL/GenBank/DDBJ databases">
        <title>Genome analysis.</title>
        <authorList>
            <person name="Wu S."/>
            <person name="Wang G."/>
        </authorList>
    </citation>
    <scope>NUCLEOTIDE SEQUENCE [LARGE SCALE GENOMIC DNA]</scope>
    <source>
        <strain evidence="5 6">SYL130</strain>
    </source>
</reference>
<sequence>MKLFWRLYLHLLGWTVKGRFPYELKKCILLVGPHTSSWDFVTGLAWRSKLNLGHVKYLGKAELFRPPFGFLFRKLGGFPVERSEKHNMVEQVVALFNSHDSFVLALSPEGTRKKVDRLRTGFYHIARKANVPIVMAGMDFEKKQASFSEPFFVTADERADLERIHRFYAHIRGKNPSQGMQHLYNGQ</sequence>
<feature type="domain" description="Phospholipid/glycerol acyltransferase" evidence="4">
    <location>
        <begin position="28"/>
        <end position="141"/>
    </location>
</feature>
<proteinExistence type="predicted"/>